<reference evidence="1" key="1">
    <citation type="submission" date="2022-09" db="EMBL/GenBank/DDBJ databases">
        <title>Intensive care unit water sources are persistently colonized with multi-drug resistant bacteria and are the site of extensive horizontal gene transfer of antibiotic resistance genes.</title>
        <authorList>
            <person name="Diorio-Toth L."/>
        </authorList>
    </citation>
    <scope>NUCLEOTIDE SEQUENCE</scope>
    <source>
        <strain evidence="1">GD03843</strain>
    </source>
</reference>
<organism evidence="1 2">
    <name type="scientific">Achromobacter spanius</name>
    <dbReference type="NCBI Taxonomy" id="217203"/>
    <lineage>
        <taxon>Bacteria</taxon>
        <taxon>Pseudomonadati</taxon>
        <taxon>Pseudomonadota</taxon>
        <taxon>Betaproteobacteria</taxon>
        <taxon>Burkholderiales</taxon>
        <taxon>Alcaligenaceae</taxon>
        <taxon>Achromobacter</taxon>
    </lineage>
</organism>
<sequence length="120" mass="12946">MCARNISNSVRKRVDGRADCATMAPQPPRKIQKMTQKLRPGTRATLQVRQLLPGEFAWIITLLDPESGNVHSTNYSEKRYGSQDEASAAGKAAVVEFLGAGAKNGLAGIKDNKPDGKPKP</sequence>
<dbReference type="Proteomes" id="UP001161094">
    <property type="component" value="Unassembled WGS sequence"/>
</dbReference>
<evidence type="ECO:0000313" key="2">
    <source>
        <dbReference type="Proteomes" id="UP001161094"/>
    </source>
</evidence>
<dbReference type="RefSeq" id="WP_279996940.1">
    <property type="nucleotide sequence ID" value="NZ_CBFGSQ010000025.1"/>
</dbReference>
<dbReference type="EMBL" id="JAOCDZ010000023">
    <property type="protein sequence ID" value="MDH0739224.1"/>
    <property type="molecule type" value="Genomic_DNA"/>
</dbReference>
<dbReference type="AlphaFoldDB" id="A0AA42S6I4"/>
<accession>A0AA42S6I4</accession>
<evidence type="ECO:0000313" key="1">
    <source>
        <dbReference type="EMBL" id="MDH0739224.1"/>
    </source>
</evidence>
<name>A0AA42S6I4_9BURK</name>
<protein>
    <submittedName>
        <fullName evidence="1">Uncharacterized protein</fullName>
    </submittedName>
</protein>
<gene>
    <name evidence="1" type="ORF">N5D93_25650</name>
</gene>
<comment type="caution">
    <text evidence="1">The sequence shown here is derived from an EMBL/GenBank/DDBJ whole genome shotgun (WGS) entry which is preliminary data.</text>
</comment>
<proteinExistence type="predicted"/>